<evidence type="ECO:0000256" key="1">
    <source>
        <dbReference type="SAM" id="Phobius"/>
    </source>
</evidence>
<gene>
    <name evidence="2" type="primary">ycf1</name>
</gene>
<name>A0A0D6E199_BRYPL</name>
<feature type="transmembrane region" description="Helical" evidence="1">
    <location>
        <begin position="167"/>
        <end position="190"/>
    </location>
</feature>
<feature type="transmembrane region" description="Helical" evidence="1">
    <location>
        <begin position="211"/>
        <end position="230"/>
    </location>
</feature>
<dbReference type="EMBL" id="LN810504">
    <property type="protein sequence ID" value="CEO90979.1"/>
    <property type="molecule type" value="Genomic_DNA"/>
</dbReference>
<keyword evidence="2" id="KW-0934">Plastid</keyword>
<dbReference type="GeneID" id="24072780"/>
<keyword evidence="1" id="KW-1133">Transmembrane helix</keyword>
<organism evidence="2">
    <name type="scientific">Bryopsis plumosa</name>
    <name type="common">Green alga</name>
    <name type="synonym">Ulva plumosa</name>
    <dbReference type="NCBI Taxonomy" id="3130"/>
    <lineage>
        <taxon>Eukaryota</taxon>
        <taxon>Viridiplantae</taxon>
        <taxon>Chlorophyta</taxon>
        <taxon>core chlorophytes</taxon>
        <taxon>Ulvophyceae</taxon>
        <taxon>TCBD clade</taxon>
        <taxon>Bryopsidales</taxon>
        <taxon>Bryopsidineae</taxon>
        <taxon>Bryopsidaceae</taxon>
        <taxon>Bryopsis</taxon>
    </lineage>
</organism>
<feature type="transmembrane region" description="Helical" evidence="1">
    <location>
        <begin position="250"/>
        <end position="276"/>
    </location>
</feature>
<accession>A0A0D6E199</accession>
<feature type="transmembrane region" description="Helical" evidence="1">
    <location>
        <begin position="107"/>
        <end position="130"/>
    </location>
</feature>
<keyword evidence="1" id="KW-0472">Membrane</keyword>
<evidence type="ECO:0000313" key="2">
    <source>
        <dbReference type="EMBL" id="CEO90979.1"/>
    </source>
</evidence>
<keyword evidence="2" id="KW-0150">Chloroplast</keyword>
<proteinExistence type="predicted"/>
<dbReference type="RefSeq" id="YP_009130449.1">
    <property type="nucleotide sequence ID" value="NC_026795.1"/>
</dbReference>
<keyword evidence="1" id="KW-0812">Transmembrane</keyword>
<reference evidence="2" key="1">
    <citation type="journal article" date="2015" name="BMC Genomics">
        <title>The chloroplast genomes of Bryopsis plumosa and Tydemania expeditionis (Bryopsidales, Chlorophyta): compact genomes and genes of bacterial origin.</title>
        <authorList>
            <person name="Leliaert F."/>
            <person name="Lopez-Bautista J.M."/>
        </authorList>
    </citation>
    <scope>NUCLEOTIDE SEQUENCE</scope>
    <source>
        <strain evidence="2">West4718</strain>
    </source>
</reference>
<feature type="transmembrane region" description="Helical" evidence="1">
    <location>
        <begin position="297"/>
        <end position="316"/>
    </location>
</feature>
<feature type="transmembrane region" description="Helical" evidence="1">
    <location>
        <begin position="142"/>
        <end position="161"/>
    </location>
</feature>
<dbReference type="AlphaFoldDB" id="A0A0D6E199"/>
<sequence length="812" mass="94649">MSLAQEIKNYLEFFQTITDNQTNNFTFLTSTGILIKYNFIYIIQSLKNALFYIFSLSWVFDFLQMPIYIPKWLSSNLKEIYSFHNPEDFIYSYSNVLSKYNTNVKTLFIEGFFTSFFFCIPNSIIHFLALRRLIVEGIPAGISAACGTLSAQILFLILILTGSRFFIFSWFNLEPFTYIFGIILVLLLVYNMAHTSIKRVRKEDTSNLIKIFLINFVLVWTEQYGLFPYLSNLTFNQGASFFEIEILQNWLQILFYFIGFSIGSGLWIFVFGFLFLRLSQYLAQILVQSYSQWIQKFNFICLTVIIAFCLASFPYYGIDYLLASPLGFYSEDVFLNSTLLKTDIKDVSKGRLGEYSANSSIDTDIAPYDRGRYATGSEIELTFEDLNYQGEYIWRSRSDRVASGSAGIVNQFMSKFLPATKNLAASSDENLVEKPEPASSQEEIHSNSFYIYKENYENFLERFLTDYNSEVKDPSIPDTISESENFSAFSELVKYGFDSFASLEDVESDEFEEELGKKIKQKYYNNPIYKFLVTLDIQNFLRRQPNEYSLTENEENLLFEKRQILANYYNSLRSYTLLPYSETFQNLFGGTKTYANRVYNQQYKGTLKILRRLFLIDIDSKSTSTKKSSISILKYDQPLFRNKKSNDNLFFHEELPANQITKTASSELSNFSLEEVYSIPFYIGWDSTLRKFILTNRLPMSQALFSKTTTQNNVKFTAWPLNRLIFETNMQASTGKFLFQKFNQSQSDLQRDLFEYAEPGDYETHLIYETLPSIVQRIDLRNKDKTNVDLRPTRGGFLWTKKQKFLSDSVNN</sequence>
<geneLocation type="chloroplast" evidence="2"/>
<protein>
    <submittedName>
        <fullName evidence="2">Hypothetical chloroplast RF1</fullName>
    </submittedName>
</protein>